<reference evidence="2 3" key="1">
    <citation type="journal article" date="2024" name="Plant Biotechnol. J.">
        <title>Dendrobium thyrsiflorum genome and its molecular insights into genes involved in important horticultural traits.</title>
        <authorList>
            <person name="Chen B."/>
            <person name="Wang J.Y."/>
            <person name="Zheng P.J."/>
            <person name="Li K.L."/>
            <person name="Liang Y.M."/>
            <person name="Chen X.F."/>
            <person name="Zhang C."/>
            <person name="Zhao X."/>
            <person name="He X."/>
            <person name="Zhang G.Q."/>
            <person name="Liu Z.J."/>
            <person name="Xu Q."/>
        </authorList>
    </citation>
    <scope>NUCLEOTIDE SEQUENCE [LARGE SCALE GENOMIC DNA]</scope>
    <source>
        <strain evidence="2">GZMU011</strain>
    </source>
</reference>
<organism evidence="2 3">
    <name type="scientific">Dendrobium thyrsiflorum</name>
    <name type="common">Pinecone-like raceme dendrobium</name>
    <name type="synonym">Orchid</name>
    <dbReference type="NCBI Taxonomy" id="117978"/>
    <lineage>
        <taxon>Eukaryota</taxon>
        <taxon>Viridiplantae</taxon>
        <taxon>Streptophyta</taxon>
        <taxon>Embryophyta</taxon>
        <taxon>Tracheophyta</taxon>
        <taxon>Spermatophyta</taxon>
        <taxon>Magnoliopsida</taxon>
        <taxon>Liliopsida</taxon>
        <taxon>Asparagales</taxon>
        <taxon>Orchidaceae</taxon>
        <taxon>Epidendroideae</taxon>
        <taxon>Malaxideae</taxon>
        <taxon>Dendrobiinae</taxon>
        <taxon>Dendrobium</taxon>
    </lineage>
</organism>
<accession>A0ABD0U121</accession>
<name>A0ABD0U121_DENTH</name>
<dbReference type="AlphaFoldDB" id="A0ABD0U121"/>
<feature type="compositionally biased region" description="Pro residues" evidence="1">
    <location>
        <begin position="49"/>
        <end position="77"/>
    </location>
</feature>
<feature type="region of interest" description="Disordered" evidence="1">
    <location>
        <begin position="347"/>
        <end position="370"/>
    </location>
</feature>
<feature type="compositionally biased region" description="Polar residues" evidence="1">
    <location>
        <begin position="35"/>
        <end position="45"/>
    </location>
</feature>
<evidence type="ECO:0000313" key="3">
    <source>
        <dbReference type="Proteomes" id="UP001552299"/>
    </source>
</evidence>
<gene>
    <name evidence="2" type="ORF">M5K25_024144</name>
</gene>
<evidence type="ECO:0008006" key="4">
    <source>
        <dbReference type="Google" id="ProtNLM"/>
    </source>
</evidence>
<keyword evidence="3" id="KW-1185">Reference proteome</keyword>
<feature type="compositionally biased region" description="Basic and acidic residues" evidence="1">
    <location>
        <begin position="1"/>
        <end position="12"/>
    </location>
</feature>
<feature type="region of interest" description="Disordered" evidence="1">
    <location>
        <begin position="1"/>
        <end position="88"/>
    </location>
</feature>
<dbReference type="EMBL" id="JANQDX010000018">
    <property type="protein sequence ID" value="KAL0905704.1"/>
    <property type="molecule type" value="Genomic_DNA"/>
</dbReference>
<comment type="caution">
    <text evidence="2">The sequence shown here is derived from an EMBL/GenBank/DDBJ whole genome shotgun (WGS) entry which is preliminary data.</text>
</comment>
<dbReference type="Proteomes" id="UP001552299">
    <property type="component" value="Unassembled WGS sequence"/>
</dbReference>
<protein>
    <recommendedName>
        <fullName evidence="4">Transposase, Ptta/En/Spm, plant</fullName>
    </recommendedName>
</protein>
<evidence type="ECO:0000313" key="2">
    <source>
        <dbReference type="EMBL" id="KAL0905704.1"/>
    </source>
</evidence>
<feature type="compositionally biased region" description="Basic and acidic residues" evidence="1">
    <location>
        <begin position="347"/>
        <end position="356"/>
    </location>
</feature>
<evidence type="ECO:0000256" key="1">
    <source>
        <dbReference type="SAM" id="MobiDB-lite"/>
    </source>
</evidence>
<sequence>MASHDQRQKDLIKNTFRRSKKVTAGPSRPTHTEGAASSQPASQKYSFYYPPPPSHGGPPPYPYPYPYPPYVPPPPQPSTGEPSTPAAAQQAIEDRMLIEPDGDTFHPSKQPTHKIWDIIRSIYDAPYLSWKKVPKDVLDIWFREFEVSYHINKKNFERRGSIRMRDMFTDIRKAGERPLWIGEGVWAELTSAWVSPDYSKRRDQNRQNRASDVWSLGSSLHTGGVLFLILSTEDEEYTRLRESQAVAGEGPSGGSAEISDYRTWSQAVGGVQHGRVYGLGSQAYTYEWQTSGSSSFSPSTQESLYTQQITALTAELEQVRKSQADWQMQMQQQQAEMQRQQAEMLEEMRKMREHISSGKSTTADEETDSE</sequence>
<proteinExistence type="predicted"/>